<gene>
    <name evidence="1" type="ORF">SG35_008530</name>
</gene>
<sequence>MFAGLFNSKPVLDSGSSEWILDTFAWALEHFELNVFKADTQLILPSNEFYPGKVSSISEMAQSVFDKTLAYAGMQHWPVQLVQPQHYQQHNLPKLSFAGGVRGAGSAPVIAGDINGQQNILISYNPNQINQPQDLIASYAQSLSAVLILQQGHLPPGGQEFMPQAVDLVACFMGFGVMLANTAYQFKGGCGSCYNPRANREVALPEQEMLYCLALFSVLKAIPAKTVLGQLKPHLKGTFKKAYKELAQKVKHSPNPALLAAVN</sequence>
<name>A0AAE9YTS3_9GAMM</name>
<protein>
    <submittedName>
        <fullName evidence="1">Uncharacterized protein</fullName>
    </submittedName>
</protein>
<reference evidence="1 2" key="2">
    <citation type="journal article" date="2022" name="Mar. Drugs">
        <title>Bioassay-Guided Fractionation Leads to the Detection of Cholic Acid Generated by the Rare Thalassomonas sp.</title>
        <authorList>
            <person name="Pheiffer F."/>
            <person name="Schneider Y.K."/>
            <person name="Hansen E.H."/>
            <person name="Andersen J.H."/>
            <person name="Isaksson J."/>
            <person name="Busche T."/>
            <person name="R C."/>
            <person name="Kalinowski J."/>
            <person name="Zyl L.V."/>
            <person name="Trindade M."/>
        </authorList>
    </citation>
    <scope>NUCLEOTIDE SEQUENCE [LARGE SCALE GENOMIC DNA]</scope>
    <source>
        <strain evidence="1 2">A5K-106</strain>
    </source>
</reference>
<evidence type="ECO:0000313" key="2">
    <source>
        <dbReference type="Proteomes" id="UP000032568"/>
    </source>
</evidence>
<accession>A0AAE9YTS3</accession>
<dbReference type="RefSeq" id="WP_044830825.1">
    <property type="nucleotide sequence ID" value="NZ_CP059735.1"/>
</dbReference>
<keyword evidence="2" id="KW-1185">Reference proteome</keyword>
<dbReference type="KEGG" id="tact:SG35_008530"/>
<dbReference type="EMBL" id="CP059735">
    <property type="protein sequence ID" value="WDE00663.1"/>
    <property type="molecule type" value="Genomic_DNA"/>
</dbReference>
<organism evidence="1 2">
    <name type="scientific">Thalassomonas actiniarum</name>
    <dbReference type="NCBI Taxonomy" id="485447"/>
    <lineage>
        <taxon>Bacteria</taxon>
        <taxon>Pseudomonadati</taxon>
        <taxon>Pseudomonadota</taxon>
        <taxon>Gammaproteobacteria</taxon>
        <taxon>Alteromonadales</taxon>
        <taxon>Colwelliaceae</taxon>
        <taxon>Thalassomonas</taxon>
    </lineage>
</organism>
<reference evidence="1 2" key="1">
    <citation type="journal article" date="2015" name="Genome Announc.">
        <title>Draft Genome Sequences of Marine Isolates of Thalassomonas viridans and Thalassomonas actiniarum.</title>
        <authorList>
            <person name="Olonade I."/>
            <person name="van Zyl L.J."/>
            <person name="Trindade M."/>
        </authorList>
    </citation>
    <scope>NUCLEOTIDE SEQUENCE [LARGE SCALE GENOMIC DNA]</scope>
    <source>
        <strain evidence="1 2">A5K-106</strain>
    </source>
</reference>
<proteinExistence type="predicted"/>
<evidence type="ECO:0000313" key="1">
    <source>
        <dbReference type="EMBL" id="WDE00663.1"/>
    </source>
</evidence>
<dbReference type="AlphaFoldDB" id="A0AAE9YTS3"/>
<dbReference type="Proteomes" id="UP000032568">
    <property type="component" value="Chromosome"/>
</dbReference>